<organism evidence="11 12">
    <name type="scientific">Pseudonocardia parietis</name>
    <dbReference type="NCBI Taxonomy" id="570936"/>
    <lineage>
        <taxon>Bacteria</taxon>
        <taxon>Bacillati</taxon>
        <taxon>Actinomycetota</taxon>
        <taxon>Actinomycetes</taxon>
        <taxon>Pseudonocardiales</taxon>
        <taxon>Pseudonocardiaceae</taxon>
        <taxon>Pseudonocardia</taxon>
    </lineage>
</organism>
<keyword evidence="4" id="KW-1003">Cell membrane</keyword>
<keyword evidence="3" id="KW-0813">Transport</keyword>
<evidence type="ECO:0000313" key="11">
    <source>
        <dbReference type="EMBL" id="MBP2365120.1"/>
    </source>
</evidence>
<dbReference type="SUPFAM" id="SSF103473">
    <property type="entry name" value="MFS general substrate transporter"/>
    <property type="match status" value="1"/>
</dbReference>
<proteinExistence type="inferred from homology"/>
<dbReference type="EMBL" id="JAGINU010000001">
    <property type="protein sequence ID" value="MBP2365120.1"/>
    <property type="molecule type" value="Genomic_DNA"/>
</dbReference>
<keyword evidence="5 9" id="KW-0812">Transmembrane</keyword>
<feature type="transmembrane region" description="Helical" evidence="9">
    <location>
        <begin position="12"/>
        <end position="35"/>
    </location>
</feature>
<keyword evidence="6" id="KW-0769">Symport</keyword>
<feature type="domain" description="Major facilitator superfamily (MFS) profile" evidence="10">
    <location>
        <begin position="15"/>
        <end position="359"/>
    </location>
</feature>
<evidence type="ECO:0000256" key="9">
    <source>
        <dbReference type="SAM" id="Phobius"/>
    </source>
</evidence>
<keyword evidence="7 9" id="KW-1133">Transmembrane helix</keyword>
<reference evidence="11 12" key="1">
    <citation type="submission" date="2021-03" db="EMBL/GenBank/DDBJ databases">
        <title>Sequencing the genomes of 1000 actinobacteria strains.</title>
        <authorList>
            <person name="Klenk H.-P."/>
        </authorList>
    </citation>
    <scope>NUCLEOTIDE SEQUENCE [LARGE SCALE GENOMIC DNA]</scope>
    <source>
        <strain evidence="11 12">DSM 45256</strain>
    </source>
</reference>
<evidence type="ECO:0000256" key="4">
    <source>
        <dbReference type="ARBA" id="ARBA00022475"/>
    </source>
</evidence>
<dbReference type="PROSITE" id="PS00216">
    <property type="entry name" value="SUGAR_TRANSPORT_1"/>
    <property type="match status" value="1"/>
</dbReference>
<dbReference type="PROSITE" id="PS50850">
    <property type="entry name" value="MFS"/>
    <property type="match status" value="1"/>
</dbReference>
<comment type="caution">
    <text evidence="11">The sequence shown here is derived from an EMBL/GenBank/DDBJ whole genome shotgun (WGS) entry which is preliminary data.</text>
</comment>
<evidence type="ECO:0000256" key="7">
    <source>
        <dbReference type="ARBA" id="ARBA00022989"/>
    </source>
</evidence>
<dbReference type="InterPro" id="IPR036259">
    <property type="entry name" value="MFS_trans_sf"/>
</dbReference>
<dbReference type="PROSITE" id="PS00217">
    <property type="entry name" value="SUGAR_TRANSPORT_2"/>
    <property type="match status" value="1"/>
</dbReference>
<dbReference type="RefSeq" id="WP_210025071.1">
    <property type="nucleotide sequence ID" value="NZ_JAGINU010000001.1"/>
</dbReference>
<feature type="transmembrane region" description="Helical" evidence="9">
    <location>
        <begin position="188"/>
        <end position="208"/>
    </location>
</feature>
<evidence type="ECO:0000256" key="6">
    <source>
        <dbReference type="ARBA" id="ARBA00022847"/>
    </source>
</evidence>
<feature type="transmembrane region" description="Helical" evidence="9">
    <location>
        <begin position="312"/>
        <end position="332"/>
    </location>
</feature>
<evidence type="ECO:0000256" key="2">
    <source>
        <dbReference type="ARBA" id="ARBA00008240"/>
    </source>
</evidence>
<keyword evidence="12" id="KW-1185">Reference proteome</keyword>
<dbReference type="PANTHER" id="PTHR43528:SF1">
    <property type="entry name" value="ALPHA-KETOGLUTARATE PERMEASE"/>
    <property type="match status" value="1"/>
</dbReference>
<feature type="transmembrane region" description="Helical" evidence="9">
    <location>
        <begin position="55"/>
        <end position="75"/>
    </location>
</feature>
<evidence type="ECO:0000256" key="8">
    <source>
        <dbReference type="ARBA" id="ARBA00023136"/>
    </source>
</evidence>
<feature type="transmembrane region" description="Helical" evidence="9">
    <location>
        <begin position="117"/>
        <end position="140"/>
    </location>
</feature>
<feature type="transmembrane region" description="Helical" evidence="9">
    <location>
        <begin position="152"/>
        <end position="176"/>
    </location>
</feature>
<feature type="transmembrane region" description="Helical" evidence="9">
    <location>
        <begin position="279"/>
        <end position="300"/>
    </location>
</feature>
<dbReference type="Pfam" id="PF07690">
    <property type="entry name" value="MFS_1"/>
    <property type="match status" value="1"/>
</dbReference>
<comment type="subcellular location">
    <subcellularLocation>
        <location evidence="1">Cell membrane</location>
        <topology evidence="1">Multi-pass membrane protein</topology>
    </subcellularLocation>
</comment>
<dbReference type="Gene3D" id="1.20.1250.20">
    <property type="entry name" value="MFS general substrate transporter like domains"/>
    <property type="match status" value="2"/>
</dbReference>
<dbReference type="InterPro" id="IPR020846">
    <property type="entry name" value="MFS_dom"/>
</dbReference>
<dbReference type="PANTHER" id="PTHR43528">
    <property type="entry name" value="ALPHA-KETOGLUTARATE PERMEASE"/>
    <property type="match status" value="1"/>
</dbReference>
<feature type="transmembrane region" description="Helical" evidence="9">
    <location>
        <begin position="338"/>
        <end position="357"/>
    </location>
</feature>
<sequence length="359" mass="37244">MDRAQSAGRRQVVSAGIASVMGWGMDLYDLLIILYVASTIGPLLVPAESETLQLAFVYASFGVTLIMRPLGSALFGSFADRNGRKKAMLIAITGVDVSTALMGAVPTYAMASVLAPLLFVALRLVQGVFVGGVVASTHTLGTETVGPRHRGLMSGLVSGGGAGVGAVLAAAVFFVVSSLFPGEAFSVFGWRVMFFSGLLAAALSFFVYRLTEESPLWAAPPASTGTQAARSPLRTLFSLGYRSIFLLNLVLVAGGASLYDLTVGFFPTFFDTSIGIDKSTAAGMLVVINLAVIVGGAAGGVLSDRIGRRRTFLTLGVPTLIVVPPLYLLTSTFTAEQVGLVTLCALVIAVLMMAATAPS</sequence>
<dbReference type="Proteomes" id="UP001519295">
    <property type="component" value="Unassembled WGS sequence"/>
</dbReference>
<dbReference type="InterPro" id="IPR011701">
    <property type="entry name" value="MFS"/>
</dbReference>
<keyword evidence="8 9" id="KW-0472">Membrane</keyword>
<feature type="transmembrane region" description="Helical" evidence="9">
    <location>
        <begin position="239"/>
        <end position="259"/>
    </location>
</feature>
<dbReference type="InterPro" id="IPR005829">
    <property type="entry name" value="Sugar_transporter_CS"/>
</dbReference>
<evidence type="ECO:0000313" key="12">
    <source>
        <dbReference type="Proteomes" id="UP001519295"/>
    </source>
</evidence>
<evidence type="ECO:0000256" key="5">
    <source>
        <dbReference type="ARBA" id="ARBA00022692"/>
    </source>
</evidence>
<accession>A0ABS4VMG6</accession>
<feature type="transmembrane region" description="Helical" evidence="9">
    <location>
        <begin position="87"/>
        <end position="111"/>
    </location>
</feature>
<dbReference type="InterPro" id="IPR051084">
    <property type="entry name" value="H+-coupled_symporters"/>
</dbReference>
<gene>
    <name evidence="11" type="ORF">JOF36_000816</name>
</gene>
<evidence type="ECO:0000259" key="10">
    <source>
        <dbReference type="PROSITE" id="PS50850"/>
    </source>
</evidence>
<comment type="similarity">
    <text evidence="2">Belongs to the major facilitator superfamily. Metabolite:H+ Symporter (MHS) family (TC 2.A.1.6) family.</text>
</comment>
<evidence type="ECO:0000256" key="1">
    <source>
        <dbReference type="ARBA" id="ARBA00004651"/>
    </source>
</evidence>
<protein>
    <submittedName>
        <fullName evidence="11">MFS family permease</fullName>
    </submittedName>
</protein>
<evidence type="ECO:0000256" key="3">
    <source>
        <dbReference type="ARBA" id="ARBA00022448"/>
    </source>
</evidence>
<name>A0ABS4VMG6_9PSEU</name>